<reference evidence="2 3" key="1">
    <citation type="submission" date="2024-03" db="EMBL/GenBank/DDBJ databases">
        <title>Adaptation during the transition from Ophiocordyceps entomopathogen to insect associate is accompanied by gene loss and intensified selection.</title>
        <authorList>
            <person name="Ward C.M."/>
            <person name="Onetto C.A."/>
            <person name="Borneman A.R."/>
        </authorList>
    </citation>
    <scope>NUCLEOTIDE SEQUENCE [LARGE SCALE GENOMIC DNA]</scope>
    <source>
        <strain evidence="2">AWRI1</strain>
        <tissue evidence="2">Single Adult Female</tissue>
    </source>
</reference>
<sequence length="92" mass="10239">MDICRPKDYTETLSAIRRMHQVPQEIFLVDVDALPKSRTGCGTAKRHTHTSAPKNTPVEGGIEGQHRALFPIPLIDDDQTKVAQSMRPSSSR</sequence>
<dbReference type="Proteomes" id="UP001367676">
    <property type="component" value="Unassembled WGS sequence"/>
</dbReference>
<evidence type="ECO:0000313" key="2">
    <source>
        <dbReference type="EMBL" id="KAK7576600.1"/>
    </source>
</evidence>
<feature type="region of interest" description="Disordered" evidence="1">
    <location>
        <begin position="39"/>
        <end position="62"/>
    </location>
</feature>
<accession>A0AAN9Y0W6</accession>
<gene>
    <name evidence="2" type="ORF">V9T40_012886</name>
</gene>
<dbReference type="EMBL" id="JBBCAQ010000036">
    <property type="protein sequence ID" value="KAK7576600.1"/>
    <property type="molecule type" value="Genomic_DNA"/>
</dbReference>
<proteinExistence type="predicted"/>
<comment type="caution">
    <text evidence="2">The sequence shown here is derived from an EMBL/GenBank/DDBJ whole genome shotgun (WGS) entry which is preliminary data.</text>
</comment>
<name>A0AAN9Y0W6_9HEMI</name>
<dbReference type="AlphaFoldDB" id="A0AAN9Y0W6"/>
<organism evidence="2 3">
    <name type="scientific">Parthenolecanium corni</name>
    <dbReference type="NCBI Taxonomy" id="536013"/>
    <lineage>
        <taxon>Eukaryota</taxon>
        <taxon>Metazoa</taxon>
        <taxon>Ecdysozoa</taxon>
        <taxon>Arthropoda</taxon>
        <taxon>Hexapoda</taxon>
        <taxon>Insecta</taxon>
        <taxon>Pterygota</taxon>
        <taxon>Neoptera</taxon>
        <taxon>Paraneoptera</taxon>
        <taxon>Hemiptera</taxon>
        <taxon>Sternorrhyncha</taxon>
        <taxon>Coccoidea</taxon>
        <taxon>Coccidae</taxon>
        <taxon>Parthenolecanium</taxon>
    </lineage>
</organism>
<evidence type="ECO:0000313" key="3">
    <source>
        <dbReference type="Proteomes" id="UP001367676"/>
    </source>
</evidence>
<protein>
    <submittedName>
        <fullName evidence="2">Uncharacterized protein</fullName>
    </submittedName>
</protein>
<keyword evidence="3" id="KW-1185">Reference proteome</keyword>
<evidence type="ECO:0000256" key="1">
    <source>
        <dbReference type="SAM" id="MobiDB-lite"/>
    </source>
</evidence>